<sequence>MLMCMHVAKAGLFSPCVCEDSESLYKTSVEKGGNITITHLVFAAAASPELVNVSCDVVVNDDEKTLKILLGEGVSLEEKRFTVIKSWLAKTLADVEKYTWEISVE</sequence>
<keyword evidence="2" id="KW-1185">Reference proteome</keyword>
<proteinExistence type="predicted"/>
<dbReference type="Proteomes" id="UP000594001">
    <property type="component" value="Chromosome"/>
</dbReference>
<name>A0A7L9RSU0_9PROT</name>
<dbReference type="AlphaFoldDB" id="A0A7L9RSU0"/>
<accession>A0A7L9RSU0</accession>
<evidence type="ECO:0000313" key="1">
    <source>
        <dbReference type="EMBL" id="QOL19644.1"/>
    </source>
</evidence>
<evidence type="ECO:0000313" key="2">
    <source>
        <dbReference type="Proteomes" id="UP000594001"/>
    </source>
</evidence>
<reference evidence="1 2" key="1">
    <citation type="submission" date="2020-06" db="EMBL/GenBank/DDBJ databases">
        <title>The endosymbiont of the kinetoplastid Bodo saltans is a Paracaedibacter-like alpha-proteobacterium possessing a putative toxin-antitoxin system.</title>
        <authorList>
            <person name="Midha S."/>
            <person name="Rigden D.J."/>
            <person name="Siozios S."/>
            <person name="Hurst G.D.D."/>
            <person name="Jackson A.P."/>
        </authorList>
    </citation>
    <scope>NUCLEOTIDE SEQUENCE [LARGE SCALE GENOMIC DNA]</scope>
    <source>
        <strain evidence="1">Lake Konstanz</strain>
    </source>
</reference>
<organism evidence="1 2">
    <name type="scientific">Candidatus Bodocaedibacter vickermanii</name>
    <dbReference type="NCBI Taxonomy" id="2741701"/>
    <lineage>
        <taxon>Bacteria</taxon>
        <taxon>Pseudomonadati</taxon>
        <taxon>Pseudomonadota</taxon>
        <taxon>Alphaproteobacteria</taxon>
        <taxon>Holosporales</taxon>
        <taxon>Candidatus Paracaedibacteraceae</taxon>
        <taxon>Candidatus Bodocaedibacter</taxon>
    </lineage>
</organism>
<protein>
    <submittedName>
        <fullName evidence="1">Uncharacterized protein</fullName>
    </submittedName>
</protein>
<gene>
    <name evidence="1" type="ORF">CPBP_00408</name>
</gene>
<dbReference type="EMBL" id="CP054719">
    <property type="protein sequence ID" value="QOL19644.1"/>
    <property type="molecule type" value="Genomic_DNA"/>
</dbReference>
<dbReference type="KEGG" id="pbal:CPBP_00408"/>